<evidence type="ECO:0000259" key="1">
    <source>
        <dbReference type="Pfam" id="PF14130"/>
    </source>
</evidence>
<evidence type="ECO:0000313" key="2">
    <source>
        <dbReference type="EMBL" id="NVL10516.1"/>
    </source>
</evidence>
<sequence length="376" mass="42995">MDLKTLPSIFDLEPLEHGGAIARAGFLYQDHIAAKYFIEMLGEPTLEQVWCETLDDITLIRRQNNGTLLVEFVQVKAAELSQMWTISLICEEKHQSLVGRSLAQHRCEEPCRFRIVSRTAVHAELRILTYDPLADERCIGNSSTCALHRQVGHRLDGVHSLAGWSPSNWLAHTSWDVVGSEEAVQHANLLYLERWLETIGEPLFSDQRSELYSRILSRIVRLSALPPHQREQRKQSRTELRSWVLNEVQRVRGQMPTKAGANLRQKLELAGIPASTIENALRLRIGFRQRMLDPKYQQSREYDSAELELTAVLNQLVARLDAGFITQSGLKFHATCLDAVLELRNKYGEIELNVLQGCMYTMTDRCRHRYLPTAVL</sequence>
<proteinExistence type="predicted"/>
<protein>
    <submittedName>
        <fullName evidence="2">DUF4297 domain-containing protein</fullName>
    </submittedName>
</protein>
<dbReference type="EMBL" id="JABWSX010000001">
    <property type="protein sequence ID" value="NVL10516.1"/>
    <property type="molecule type" value="Genomic_DNA"/>
</dbReference>
<gene>
    <name evidence="2" type="ORF">HU230_33675</name>
</gene>
<feature type="domain" description="CD-NTase associated protein 4-like DNA endonuclease" evidence="1">
    <location>
        <begin position="18"/>
        <end position="168"/>
    </location>
</feature>
<comment type="caution">
    <text evidence="2">The sequence shown here is derived from an EMBL/GenBank/DDBJ whole genome shotgun (WGS) entry which is preliminary data.</text>
</comment>
<dbReference type="RefSeq" id="WP_176533645.1">
    <property type="nucleotide sequence ID" value="NZ_CP088022.1"/>
</dbReference>
<dbReference type="InterPro" id="IPR025382">
    <property type="entry name" value="Cap4-like_endonuclease_dom"/>
</dbReference>
<name>A0A974AG87_9BRAD</name>
<dbReference type="GO" id="GO:0004518">
    <property type="term" value="F:nuclease activity"/>
    <property type="evidence" value="ECO:0007669"/>
    <property type="project" value="InterPro"/>
</dbReference>
<accession>A0A974AG87</accession>
<dbReference type="AlphaFoldDB" id="A0A974AG87"/>
<reference evidence="2" key="1">
    <citation type="submission" date="2020-06" db="EMBL/GenBank/DDBJ databases">
        <title>Whole Genome Sequence of Bradyrhizobium sp. Strain 66S1MB.</title>
        <authorList>
            <person name="Bromfield E."/>
            <person name="Cloutier S."/>
        </authorList>
    </citation>
    <scope>NUCLEOTIDE SEQUENCE</scope>
    <source>
        <strain evidence="2">66S1MB</strain>
    </source>
</reference>
<organism evidence="2">
    <name type="scientific">Bradyrhizobium quebecense</name>
    <dbReference type="NCBI Taxonomy" id="2748629"/>
    <lineage>
        <taxon>Bacteria</taxon>
        <taxon>Pseudomonadati</taxon>
        <taxon>Pseudomonadota</taxon>
        <taxon>Alphaproteobacteria</taxon>
        <taxon>Hyphomicrobiales</taxon>
        <taxon>Nitrobacteraceae</taxon>
        <taxon>Bradyrhizobium</taxon>
    </lineage>
</organism>
<dbReference type="Pfam" id="PF14130">
    <property type="entry name" value="Cap4_nuclease"/>
    <property type="match status" value="1"/>
</dbReference>